<protein>
    <recommendedName>
        <fullName evidence="2">Subtelomeric hrmA-associated cluster protein AFUB-079030/YDR124W-like helical bundle domain-containing protein</fullName>
    </recommendedName>
</protein>
<feature type="region of interest" description="Disordered" evidence="1">
    <location>
        <begin position="1"/>
        <end position="22"/>
    </location>
</feature>
<gene>
    <name evidence="3" type="ORF">AC578_6965</name>
</gene>
<keyword evidence="4" id="KW-1185">Reference proteome</keyword>
<dbReference type="InterPro" id="IPR021264">
    <property type="entry name" value="AFUB_079030/YDR124W-like"/>
</dbReference>
<evidence type="ECO:0000259" key="2">
    <source>
        <dbReference type="Pfam" id="PF11001"/>
    </source>
</evidence>
<accession>A0A139H9D6</accession>
<evidence type="ECO:0000313" key="4">
    <source>
        <dbReference type="Proteomes" id="UP000070133"/>
    </source>
</evidence>
<dbReference type="PANTHER" id="PTHR36102">
    <property type="entry name" value="CHROMOSOME 10, WHOLE GENOME SHOTGUN SEQUENCE"/>
    <property type="match status" value="1"/>
</dbReference>
<dbReference type="InterPro" id="IPR047092">
    <property type="entry name" value="AFUB_07903/YDR124W-like_hel"/>
</dbReference>
<dbReference type="AlphaFoldDB" id="A0A139H9D6"/>
<dbReference type="EMBL" id="LFZN01000100">
    <property type="protein sequence ID" value="KXS99056.1"/>
    <property type="molecule type" value="Genomic_DNA"/>
</dbReference>
<reference evidence="3 4" key="1">
    <citation type="submission" date="2015-07" db="EMBL/GenBank/DDBJ databases">
        <title>Comparative genomics of the Sigatoka disease complex on banana suggests a link between parallel evolutionary changes in Pseudocercospora fijiensis and Pseudocercospora eumusae and increased virulence on the banana host.</title>
        <authorList>
            <person name="Chang T.-C."/>
            <person name="Salvucci A."/>
            <person name="Crous P.W."/>
            <person name="Stergiopoulos I."/>
        </authorList>
    </citation>
    <scope>NUCLEOTIDE SEQUENCE [LARGE SCALE GENOMIC DNA]</scope>
    <source>
        <strain evidence="3 4">CBS 114824</strain>
    </source>
</reference>
<dbReference type="Proteomes" id="UP000070133">
    <property type="component" value="Unassembled WGS sequence"/>
</dbReference>
<organism evidence="3 4">
    <name type="scientific">Pseudocercospora eumusae</name>
    <dbReference type="NCBI Taxonomy" id="321146"/>
    <lineage>
        <taxon>Eukaryota</taxon>
        <taxon>Fungi</taxon>
        <taxon>Dikarya</taxon>
        <taxon>Ascomycota</taxon>
        <taxon>Pezizomycotina</taxon>
        <taxon>Dothideomycetes</taxon>
        <taxon>Dothideomycetidae</taxon>
        <taxon>Mycosphaerellales</taxon>
        <taxon>Mycosphaerellaceae</taxon>
        <taxon>Pseudocercospora</taxon>
    </lineage>
</organism>
<proteinExistence type="predicted"/>
<sequence length="694" mass="79493">MVVVHDPSKAEKRSMNQPAFDVAREEQTFEQRRNALERQASDNKTPYVLVDCDEQGNVRVRASAGIKGYLDELQIASQYEQALELATHESSTMASQRGTLISESKGIEVGSDGGDDDDGGVTPVIPLPQFRIKGRRIHRPARQRGRSMLPRDASRFPCAPYPLPEQTVREPVPSDTEDEPAPPLVRPTPRKMLKSFRIDDTDEVTRFLSSRLKRMQQLADKKIAKAWIKGICPKKQAKFPYQNQKRKKENGMETTIPAWWPTTGCRFIEPDHIRREERMELCLHLLRLRPSPEQLKAWNNHDVDPNPTHVTQGWTAFLKELAGPEIFDDLPKESPERTKMRLALMTQMYHIASMEEDYRIGGRDGGDMFTYEEDEEDRKSMAPSKRARRQSIVSLDELEERRSESVSCTRVKRARKDSSPAIPTDFEECRFSDQKQDIEMLDIHTPQPTHHHTLPCSAALADREPLKPQEGLRQQGPVPVKQRARHISDHDVQCQPVAVKYEGMSHDGARQSNDQAHLWRNYEQNPGVWVDQNASAHFGQQFSDVGPYQPPSAMTTFPGKQSYEFPQYHSHAQTQLQVHQVHQLPQPEFHSLPTTPVFSPSGLVPMPLNSHPVYPPEQHLPQQPPYGTTMEPNQFFMPAPADHTVADFQPQMNLQQQQYRPEHDGLAQRHMTPMQYHGMSFTHPGAWNERPQHR</sequence>
<evidence type="ECO:0000313" key="3">
    <source>
        <dbReference type="EMBL" id="KXS99055.1"/>
    </source>
</evidence>
<feature type="domain" description="Subtelomeric hrmA-associated cluster protein AFUB-079030/YDR124W-like helical bundle" evidence="2">
    <location>
        <begin position="197"/>
        <end position="295"/>
    </location>
</feature>
<feature type="region of interest" description="Disordered" evidence="1">
    <location>
        <begin position="141"/>
        <end position="188"/>
    </location>
</feature>
<dbReference type="EMBL" id="LFZN01000100">
    <property type="protein sequence ID" value="KXS99055.1"/>
    <property type="molecule type" value="Genomic_DNA"/>
</dbReference>
<dbReference type="Pfam" id="PF11001">
    <property type="entry name" value="AFUB_07903_YDR124W_hel"/>
    <property type="match status" value="1"/>
</dbReference>
<name>A0A139H9D6_9PEZI</name>
<dbReference type="OrthoDB" id="5338458at2759"/>
<feature type="compositionally biased region" description="Basic and acidic residues" evidence="1">
    <location>
        <begin position="1"/>
        <end position="14"/>
    </location>
</feature>
<feature type="region of interest" description="Disordered" evidence="1">
    <location>
        <begin position="369"/>
        <end position="390"/>
    </location>
</feature>
<evidence type="ECO:0000256" key="1">
    <source>
        <dbReference type="SAM" id="MobiDB-lite"/>
    </source>
</evidence>
<dbReference type="STRING" id="321146.A0A139H9D6"/>
<dbReference type="PANTHER" id="PTHR36102:SF1">
    <property type="entry name" value="YDR124W-LIKE HELICAL BUNDLE DOMAIN-CONTAINING PROTEIN"/>
    <property type="match status" value="1"/>
</dbReference>
<comment type="caution">
    <text evidence="3">The sequence shown here is derived from an EMBL/GenBank/DDBJ whole genome shotgun (WGS) entry which is preliminary data.</text>
</comment>